<dbReference type="PANTHER" id="PTHR13061:SF56">
    <property type="entry name" value="PROTEIN YRDA"/>
    <property type="match status" value="1"/>
</dbReference>
<dbReference type="InterPro" id="IPR047324">
    <property type="entry name" value="LbH_gamma_CA-like"/>
</dbReference>
<organism evidence="1 2">
    <name type="scientific">Coralloluteibacterium thermophilum</name>
    <dbReference type="NCBI Taxonomy" id="2707049"/>
    <lineage>
        <taxon>Bacteria</taxon>
        <taxon>Pseudomonadati</taxon>
        <taxon>Pseudomonadota</taxon>
        <taxon>Gammaproteobacteria</taxon>
        <taxon>Lysobacterales</taxon>
        <taxon>Lysobacteraceae</taxon>
        <taxon>Coralloluteibacterium</taxon>
    </lineage>
</organism>
<gene>
    <name evidence="1" type="ORF">ACFO3Q_10770</name>
</gene>
<dbReference type="InterPro" id="IPR050484">
    <property type="entry name" value="Transf_Hexapept/Carb_Anhydrase"/>
</dbReference>
<dbReference type="InterPro" id="IPR011004">
    <property type="entry name" value="Trimer_LpxA-like_sf"/>
</dbReference>
<name>A0ABV9NNA7_9GAMM</name>
<accession>A0ABV9NNA7</accession>
<reference evidence="2" key="1">
    <citation type="journal article" date="2019" name="Int. J. Syst. Evol. Microbiol.">
        <title>The Global Catalogue of Microorganisms (GCM) 10K type strain sequencing project: providing services to taxonomists for standard genome sequencing and annotation.</title>
        <authorList>
            <consortium name="The Broad Institute Genomics Platform"/>
            <consortium name="The Broad Institute Genome Sequencing Center for Infectious Disease"/>
            <person name="Wu L."/>
            <person name="Ma J."/>
        </authorList>
    </citation>
    <scope>NUCLEOTIDE SEQUENCE [LARGE SCALE GENOMIC DNA]</scope>
    <source>
        <strain evidence="2">CGMCC 1.13574</strain>
    </source>
</reference>
<protein>
    <submittedName>
        <fullName evidence="1">Gamma carbonic anhydrase family protein</fullName>
    </submittedName>
</protein>
<dbReference type="PANTHER" id="PTHR13061">
    <property type="entry name" value="DYNACTIN SUBUNIT P25"/>
    <property type="match status" value="1"/>
</dbReference>
<dbReference type="RefSeq" id="WP_377004684.1">
    <property type="nucleotide sequence ID" value="NZ_JBHSGG010000030.1"/>
</dbReference>
<comment type="caution">
    <text evidence="1">The sequence shown here is derived from an EMBL/GenBank/DDBJ whole genome shotgun (WGS) entry which is preliminary data.</text>
</comment>
<sequence length="189" mass="20130">MPSPLRPYLDARPQLGARVYVDPAATVIGDVALGDDASVWPGCVLRGDVNRIRIGARTNVQDGTIVHVTHEGPFTRPGGIPTLVGDDVTIGHGVILHACTVEDACLIGMRAILLDGVVVKRHAFVGAGALVPPGKTVGEGELWLGNPARKVRMLTDRELENLHYSAAHYVRVKDRYLGMGEVADSSAAR</sequence>
<evidence type="ECO:0000313" key="2">
    <source>
        <dbReference type="Proteomes" id="UP001595892"/>
    </source>
</evidence>
<proteinExistence type="predicted"/>
<dbReference type="Proteomes" id="UP001595892">
    <property type="component" value="Unassembled WGS sequence"/>
</dbReference>
<dbReference type="EMBL" id="JBHSGG010000030">
    <property type="protein sequence ID" value="MFC4728651.1"/>
    <property type="molecule type" value="Genomic_DNA"/>
</dbReference>
<dbReference type="Gene3D" id="2.160.10.10">
    <property type="entry name" value="Hexapeptide repeat proteins"/>
    <property type="match status" value="1"/>
</dbReference>
<dbReference type="SUPFAM" id="SSF51161">
    <property type="entry name" value="Trimeric LpxA-like enzymes"/>
    <property type="match status" value="1"/>
</dbReference>
<keyword evidence="2" id="KW-1185">Reference proteome</keyword>
<dbReference type="CDD" id="cd04645">
    <property type="entry name" value="LbH_gamma_CA_like"/>
    <property type="match status" value="1"/>
</dbReference>
<evidence type="ECO:0000313" key="1">
    <source>
        <dbReference type="EMBL" id="MFC4728651.1"/>
    </source>
</evidence>